<evidence type="ECO:0000313" key="2">
    <source>
        <dbReference type="EMBL" id="QNO53662.1"/>
    </source>
</evidence>
<dbReference type="Pfam" id="PF03721">
    <property type="entry name" value="UDPG_MGDP_dh_N"/>
    <property type="match status" value="1"/>
</dbReference>
<dbReference type="Gene3D" id="3.40.50.720">
    <property type="entry name" value="NAD(P)-binding Rossmann-like Domain"/>
    <property type="match status" value="1"/>
</dbReference>
<dbReference type="AlphaFoldDB" id="A0A7G9Z078"/>
<dbReference type="InterPro" id="IPR036291">
    <property type="entry name" value="NAD(P)-bd_dom_sf"/>
</dbReference>
<dbReference type="EC" id="1.1.1.22" evidence="2"/>
<sequence>MKISIIGSGFVGTTLGKGLIELGNEVIFYDVVDKDLPNFTFTKDINHAIESSNTSFICVPTPTRENGEIELSHIREAAKNIGKALANKDGYHVVVVKSTVVPEVND</sequence>
<keyword evidence="2" id="KW-0560">Oxidoreductase</keyword>
<feature type="domain" description="UDP-glucose/GDP-mannose dehydrogenase N-terminal" evidence="1">
    <location>
        <begin position="37"/>
        <end position="105"/>
    </location>
</feature>
<gene>
    <name evidence="2" type="primary">aglM</name>
    <name evidence="2" type="ORF">DJFKIEJF_00026</name>
</gene>
<proteinExistence type="predicted"/>
<organism evidence="2">
    <name type="scientific">Candidatus Methanophagaceae archaeon ANME-1 ERB6</name>
    <dbReference type="NCBI Taxonomy" id="2759912"/>
    <lineage>
        <taxon>Archaea</taxon>
        <taxon>Methanobacteriati</taxon>
        <taxon>Methanobacteriota</taxon>
        <taxon>Stenosarchaea group</taxon>
        <taxon>Methanomicrobia</taxon>
        <taxon>Candidatus Methanophagales</taxon>
        <taxon>Candidatus Methanophagaceae</taxon>
    </lineage>
</organism>
<dbReference type="PANTHER" id="PTHR43750">
    <property type="entry name" value="UDP-GLUCOSE 6-DEHYDROGENASE TUAD"/>
    <property type="match status" value="1"/>
</dbReference>
<dbReference type="EMBL" id="MT631548">
    <property type="protein sequence ID" value="QNO53662.1"/>
    <property type="molecule type" value="Genomic_DNA"/>
</dbReference>
<dbReference type="GO" id="GO:0051287">
    <property type="term" value="F:NAD binding"/>
    <property type="evidence" value="ECO:0007669"/>
    <property type="project" value="InterPro"/>
</dbReference>
<dbReference type="GO" id="GO:0003979">
    <property type="term" value="F:UDP-glucose 6-dehydrogenase activity"/>
    <property type="evidence" value="ECO:0007669"/>
    <property type="project" value="UniProtKB-EC"/>
</dbReference>
<evidence type="ECO:0000259" key="1">
    <source>
        <dbReference type="Pfam" id="PF03721"/>
    </source>
</evidence>
<dbReference type="PANTHER" id="PTHR43750:SF3">
    <property type="entry name" value="UDP-GLUCOSE 6-DEHYDROGENASE TUAD"/>
    <property type="match status" value="1"/>
</dbReference>
<protein>
    <submittedName>
        <fullName evidence="2">UDP-glucose 6-dehydrogenase AglM</fullName>
        <ecNumber evidence="2">1.1.1.22</ecNumber>
    </submittedName>
</protein>
<reference evidence="2" key="1">
    <citation type="submission" date="2020-06" db="EMBL/GenBank/DDBJ databases">
        <title>Unique genomic features of the anaerobic methanotrophic archaea.</title>
        <authorList>
            <person name="Chadwick G.L."/>
            <person name="Skennerton C.T."/>
            <person name="Laso-Perez R."/>
            <person name="Leu A.O."/>
            <person name="Speth D.R."/>
            <person name="Yu H."/>
            <person name="Morgan-Lang C."/>
            <person name="Hatzenpichler R."/>
            <person name="Goudeau D."/>
            <person name="Malmstrom R."/>
            <person name="Brazelton W.J."/>
            <person name="Woyke T."/>
            <person name="Hallam S.J."/>
            <person name="Tyson G.W."/>
            <person name="Wegener G."/>
            <person name="Boetius A."/>
            <person name="Orphan V."/>
        </authorList>
    </citation>
    <scope>NUCLEOTIDE SEQUENCE</scope>
</reference>
<dbReference type="InterPro" id="IPR001732">
    <property type="entry name" value="UDP-Glc/GDP-Man_DH_N"/>
</dbReference>
<name>A0A7G9Z078_9EURY</name>
<accession>A0A7G9Z078</accession>
<dbReference type="SUPFAM" id="SSF51735">
    <property type="entry name" value="NAD(P)-binding Rossmann-fold domains"/>
    <property type="match status" value="1"/>
</dbReference>